<dbReference type="Pfam" id="PF13439">
    <property type="entry name" value="Glyco_transf_4"/>
    <property type="match status" value="1"/>
</dbReference>
<evidence type="ECO:0000256" key="1">
    <source>
        <dbReference type="ARBA" id="ARBA00022679"/>
    </source>
</evidence>
<dbReference type="Proteomes" id="UP000740413">
    <property type="component" value="Unassembled WGS sequence"/>
</dbReference>
<evidence type="ECO:0000259" key="3">
    <source>
        <dbReference type="Pfam" id="PF13439"/>
    </source>
</evidence>
<dbReference type="InterPro" id="IPR028098">
    <property type="entry name" value="Glyco_trans_4-like_N"/>
</dbReference>
<keyword evidence="1" id="KW-0808">Transferase</keyword>
<feature type="domain" description="Glycosyl transferase family 1" evidence="2">
    <location>
        <begin position="191"/>
        <end position="344"/>
    </location>
</feature>
<dbReference type="Pfam" id="PF00534">
    <property type="entry name" value="Glycos_transf_1"/>
    <property type="match status" value="1"/>
</dbReference>
<comment type="caution">
    <text evidence="4">The sequence shown here is derived from an EMBL/GenBank/DDBJ whole genome shotgun (WGS) entry which is preliminary data.</text>
</comment>
<gene>
    <name evidence="4" type="ORF">HW347_19470</name>
</gene>
<sequence length="370" mass="42459">MRIGFEAKRVFHNNTGLGNYGRDVIRILKKFTPIDQFYLYTTSVSSQKRFDSFDKIVIKLPESGIWKKLSSIWRLGPVANQIKKDEINLYHGLSGEIPSGLKSRGIPTIVTVHDLIFFSHPHYYSFFDRIIYSIKSKHAAKNADKIIAISEQTKRDVIKYLNAEDSKIQVVYQGCNKAFKQEYPQSEKDKVREKYSLPEQYILNVGTLQERKNALLIVKAIKGTDYNLVLVGGEKKYAQKIHSYIRENNLENQVSFLKNVSVNELAVIYKMATIFCYPSLCEGFGIPIIEALFSKIPVITSQGNCFPEAGGPNSVYIDPSSEEGLREAFRNLYYNADERRRIADLGYTYVQRFSDEEVAKNLFKVYKSML</sequence>
<dbReference type="Gene3D" id="3.40.50.2000">
    <property type="entry name" value="Glycogen Phosphorylase B"/>
    <property type="match status" value="2"/>
</dbReference>
<name>A0ABS5WJN8_9FLAO</name>
<evidence type="ECO:0000313" key="4">
    <source>
        <dbReference type="EMBL" id="MBT2163460.1"/>
    </source>
</evidence>
<evidence type="ECO:0000313" key="5">
    <source>
        <dbReference type="Proteomes" id="UP000740413"/>
    </source>
</evidence>
<reference evidence="5" key="2">
    <citation type="submission" date="2023-07" db="EMBL/GenBank/DDBJ databases">
        <title>Zobellia barbeyronii sp. nov., a new marine flavobacterium, isolated from green and red algae.</title>
        <authorList>
            <person name="Nedashkovskaya O.I."/>
            <person name="Otstavnykh N."/>
            <person name="Zhukova N."/>
            <person name="Guzev K."/>
            <person name="Chausova V."/>
            <person name="Tekutyeva L."/>
            <person name="Mikhailov V."/>
            <person name="Isaeva M."/>
        </authorList>
    </citation>
    <scope>NUCLEOTIDE SEQUENCE [LARGE SCALE GENOMIC DNA]</scope>
    <source>
        <strain evidence="5">KMM 6746</strain>
    </source>
</reference>
<keyword evidence="5" id="KW-1185">Reference proteome</keyword>
<evidence type="ECO:0000259" key="2">
    <source>
        <dbReference type="Pfam" id="PF00534"/>
    </source>
</evidence>
<reference evidence="4 5" key="1">
    <citation type="submission" date="2020-06" db="EMBL/GenBank/DDBJ databases">
        <authorList>
            <person name="Isaeva M.P."/>
            <person name="Chernysheva N.Y."/>
        </authorList>
    </citation>
    <scope>NUCLEOTIDE SEQUENCE [LARGE SCALE GENOMIC DNA]</scope>
    <source>
        <strain evidence="4 5">KMM 6746</strain>
    </source>
</reference>
<feature type="domain" description="Glycosyltransferase subfamily 4-like N-terminal" evidence="3">
    <location>
        <begin position="56"/>
        <end position="176"/>
    </location>
</feature>
<dbReference type="PANTHER" id="PTHR46401:SF2">
    <property type="entry name" value="GLYCOSYLTRANSFERASE WBBK-RELATED"/>
    <property type="match status" value="1"/>
</dbReference>
<dbReference type="InterPro" id="IPR001296">
    <property type="entry name" value="Glyco_trans_1"/>
</dbReference>
<dbReference type="SUPFAM" id="SSF53756">
    <property type="entry name" value="UDP-Glycosyltransferase/glycogen phosphorylase"/>
    <property type="match status" value="1"/>
</dbReference>
<accession>A0ABS5WJN8</accession>
<dbReference type="CDD" id="cd03809">
    <property type="entry name" value="GT4_MtfB-like"/>
    <property type="match status" value="1"/>
</dbReference>
<dbReference type="RefSeq" id="WP_214613405.1">
    <property type="nucleotide sequence ID" value="NZ_JACATN010000007.1"/>
</dbReference>
<proteinExistence type="predicted"/>
<protein>
    <submittedName>
        <fullName evidence="4">Glycosyltransferase family 4 protein</fullName>
    </submittedName>
</protein>
<dbReference type="EMBL" id="JACATN010000007">
    <property type="protein sequence ID" value="MBT2163460.1"/>
    <property type="molecule type" value="Genomic_DNA"/>
</dbReference>
<dbReference type="PANTHER" id="PTHR46401">
    <property type="entry name" value="GLYCOSYLTRANSFERASE WBBK-RELATED"/>
    <property type="match status" value="1"/>
</dbReference>
<organism evidence="4 5">
    <name type="scientific">Zobellia barbeyronii</name>
    <dbReference type="NCBI Taxonomy" id="2748009"/>
    <lineage>
        <taxon>Bacteria</taxon>
        <taxon>Pseudomonadati</taxon>
        <taxon>Bacteroidota</taxon>
        <taxon>Flavobacteriia</taxon>
        <taxon>Flavobacteriales</taxon>
        <taxon>Flavobacteriaceae</taxon>
        <taxon>Zobellia</taxon>
    </lineage>
</organism>